<dbReference type="GO" id="GO:0004222">
    <property type="term" value="F:metalloendopeptidase activity"/>
    <property type="evidence" value="ECO:0007669"/>
    <property type="project" value="InterPro"/>
</dbReference>
<reference evidence="3 4" key="1">
    <citation type="journal article" date="2023" name="Arcadia Sci">
        <title>De novo assembly of a long-read Amblyomma americanum tick genome.</title>
        <authorList>
            <person name="Chou S."/>
            <person name="Poskanzer K.E."/>
            <person name="Rollins M."/>
            <person name="Thuy-Boun P.S."/>
        </authorList>
    </citation>
    <scope>NUCLEOTIDE SEQUENCE [LARGE SCALE GENOMIC DNA]</scope>
    <source>
        <strain evidence="3">F_SG_1</strain>
        <tissue evidence="3">Salivary glands</tissue>
    </source>
</reference>
<dbReference type="PROSITE" id="PS51885">
    <property type="entry name" value="NEPRILYSIN"/>
    <property type="match status" value="1"/>
</dbReference>
<dbReference type="GO" id="GO:0005886">
    <property type="term" value="C:plasma membrane"/>
    <property type="evidence" value="ECO:0007669"/>
    <property type="project" value="TreeGrafter"/>
</dbReference>
<dbReference type="AlphaFoldDB" id="A0AAQ4DUM9"/>
<feature type="compositionally biased region" description="Polar residues" evidence="1">
    <location>
        <begin position="1"/>
        <end position="12"/>
    </location>
</feature>
<protein>
    <recommendedName>
        <fullName evidence="5">M13 family peptidase</fullName>
    </recommendedName>
</protein>
<feature type="region of interest" description="Disordered" evidence="1">
    <location>
        <begin position="1"/>
        <end position="42"/>
    </location>
</feature>
<keyword evidence="2" id="KW-0812">Transmembrane</keyword>
<dbReference type="InterPro" id="IPR024079">
    <property type="entry name" value="MetalloPept_cat_dom_sf"/>
</dbReference>
<evidence type="ECO:0000313" key="3">
    <source>
        <dbReference type="EMBL" id="KAK8766169.1"/>
    </source>
</evidence>
<dbReference type="InterPro" id="IPR000718">
    <property type="entry name" value="Peptidase_M13"/>
</dbReference>
<feature type="region of interest" description="Disordered" evidence="1">
    <location>
        <begin position="105"/>
        <end position="124"/>
    </location>
</feature>
<evidence type="ECO:0000256" key="2">
    <source>
        <dbReference type="SAM" id="Phobius"/>
    </source>
</evidence>
<evidence type="ECO:0000313" key="4">
    <source>
        <dbReference type="Proteomes" id="UP001321473"/>
    </source>
</evidence>
<dbReference type="Proteomes" id="UP001321473">
    <property type="component" value="Unassembled WGS sequence"/>
</dbReference>
<keyword evidence="4" id="KW-1185">Reference proteome</keyword>
<dbReference type="InterPro" id="IPR042089">
    <property type="entry name" value="Peptidase_M13_dom_2"/>
</dbReference>
<dbReference type="PANTHER" id="PTHR11733:SF241">
    <property type="entry name" value="GH26575P-RELATED"/>
    <property type="match status" value="1"/>
</dbReference>
<dbReference type="SUPFAM" id="SSF55486">
    <property type="entry name" value="Metalloproteases ('zincins'), catalytic domain"/>
    <property type="match status" value="1"/>
</dbReference>
<keyword evidence="2" id="KW-0472">Membrane</keyword>
<evidence type="ECO:0000256" key="1">
    <source>
        <dbReference type="SAM" id="MobiDB-lite"/>
    </source>
</evidence>
<comment type="caution">
    <text evidence="3">The sequence shown here is derived from an EMBL/GenBank/DDBJ whole genome shotgun (WGS) entry which is preliminary data.</text>
</comment>
<dbReference type="Gene3D" id="3.40.390.10">
    <property type="entry name" value="Collagenase (Catalytic Domain)"/>
    <property type="match status" value="1"/>
</dbReference>
<sequence length="803" mass="88219">MRGSQEAKTTVFVSPPPGIAAGPGSSLAGASLPAQASRGHSARGELVIQEPPPVWPARSMSFDAIDANRRKSLLVQEAISHLPIPSGTVHKKPMLSPLTAHRSRRPVDHSYGTRGVSCSPRHGTEDYSQKLRRLKTVAVRLLSHRYSRKATVCMVVGFALFLVIIYFVLRALSSPASRDSLCSSDDCLDHARQLLQSLDTSVDPCAHFHAYVCGHKAVLHREAVDDLQYAMLVVSSASRAVTPSPPLNGAFPAASKAMAALSTCLEVSSAQSAEPFVSFMKARGMLWPAERLKANLKLVDVLDVLLDLTINWRVVLWFDVKRTYLTEDYGLVVVFGEPGPLPVLRMRQVSTLDGVAYANVVKGVSHFLTNGKIQLSDPSIQTLRADENAVRSALLSAPVDEHDVLLPLHRVHQLFNEKLSLNELLGVIGKHLKSISGVSLETKILIVRRHSLTQLLSLFEVISPTRLFSVISWMFSYAYVWMLNTGFGSLAAVEAENTSDLVQCFLAVHESFGIVQASPLFHALFDADSLKDEVFAVFNSTSKALTNMLQASEMISNLTKKEAALKIGAHIRVRLLPPEAFMADDVLDMLYVNFPGGGGGNRTFFDTWLKSKEVLKATLPDPFHDRLLTARYRRMSGSASYFYSLNLVWLGLSALLPPLYRSRGSALMTYSGLGYQFARQLVRAADERGRKMDYSGLDISWWEQHGSCALDAAQTAEEKATVTDLFALDVALEALKTSGHDLSSLRIKQMEEFSPTQMFYISYCSHFCDSPAGPDECDLAINASDFANAFGCQREAARTCLFA</sequence>
<dbReference type="PANTHER" id="PTHR11733">
    <property type="entry name" value="ZINC METALLOPROTEASE FAMILY M13 NEPRILYSIN-RELATED"/>
    <property type="match status" value="1"/>
</dbReference>
<dbReference type="GO" id="GO:0016485">
    <property type="term" value="P:protein processing"/>
    <property type="evidence" value="ECO:0007669"/>
    <property type="project" value="TreeGrafter"/>
</dbReference>
<feature type="transmembrane region" description="Helical" evidence="2">
    <location>
        <begin position="150"/>
        <end position="169"/>
    </location>
</feature>
<dbReference type="EMBL" id="JARKHS020026613">
    <property type="protein sequence ID" value="KAK8766169.1"/>
    <property type="molecule type" value="Genomic_DNA"/>
</dbReference>
<name>A0AAQ4DUM9_AMBAM</name>
<gene>
    <name evidence="3" type="ORF">V5799_007051</name>
</gene>
<feature type="compositionally biased region" description="Low complexity" evidence="1">
    <location>
        <begin position="19"/>
        <end position="37"/>
    </location>
</feature>
<proteinExistence type="predicted"/>
<accession>A0AAQ4DUM9</accession>
<organism evidence="3 4">
    <name type="scientific">Amblyomma americanum</name>
    <name type="common">Lone star tick</name>
    <dbReference type="NCBI Taxonomy" id="6943"/>
    <lineage>
        <taxon>Eukaryota</taxon>
        <taxon>Metazoa</taxon>
        <taxon>Ecdysozoa</taxon>
        <taxon>Arthropoda</taxon>
        <taxon>Chelicerata</taxon>
        <taxon>Arachnida</taxon>
        <taxon>Acari</taxon>
        <taxon>Parasitiformes</taxon>
        <taxon>Ixodida</taxon>
        <taxon>Ixodoidea</taxon>
        <taxon>Ixodidae</taxon>
        <taxon>Amblyomminae</taxon>
        <taxon>Amblyomma</taxon>
    </lineage>
</organism>
<evidence type="ECO:0008006" key="5">
    <source>
        <dbReference type="Google" id="ProtNLM"/>
    </source>
</evidence>
<dbReference type="Gene3D" id="1.10.1380.10">
    <property type="entry name" value="Neutral endopeptidase , domain2"/>
    <property type="match status" value="1"/>
</dbReference>
<keyword evidence="2" id="KW-1133">Transmembrane helix</keyword>